<accession>D0KQB6</accession>
<dbReference type="KEGG" id="sol:Ssol_0720"/>
<protein>
    <submittedName>
        <fullName evidence="1">Uncharacterized protein</fullName>
    </submittedName>
</protein>
<dbReference type="AlphaFoldDB" id="D0KQB6"/>
<gene>
    <name evidence="1" type="ordered locus">Ssol_0720</name>
</gene>
<proteinExistence type="predicted"/>
<dbReference type="HOGENOM" id="CLU_3338665_0_0_2"/>
<reference evidence="1" key="1">
    <citation type="submission" date="2009-10" db="EMBL/GenBank/DDBJ databases">
        <title>Complete sequence of Sulfolobus solfataricus 98/2.</title>
        <authorList>
            <consortium name="US DOE Joint Genome Institute"/>
            <person name="Lucas S."/>
            <person name="Copeland A."/>
            <person name="Lapidus A."/>
            <person name="Glavina del Rio T."/>
            <person name="Tice H."/>
            <person name="Bruce D."/>
            <person name="Goodwin L."/>
            <person name="Pitluck S."/>
            <person name="Munk A.C."/>
            <person name="Brettin T."/>
            <person name="Detter J.C."/>
            <person name="Han C."/>
            <person name="Tapia R."/>
            <person name="Larimer F."/>
            <person name="Land M."/>
            <person name="Hauser L."/>
            <person name="Kyrpides N."/>
            <person name="Ovchinnikova G."/>
            <person name="Mead D."/>
        </authorList>
    </citation>
    <scope>NUCLEOTIDE SEQUENCE [LARGE SCALE GENOMIC DNA]</scope>
    <source>
        <strain evidence="1">98/2</strain>
    </source>
</reference>
<organism evidence="1">
    <name type="scientific">Saccharolobus solfataricus (strain 98/2)</name>
    <name type="common">Sulfolobus solfataricus</name>
    <dbReference type="NCBI Taxonomy" id="555311"/>
    <lineage>
        <taxon>Archaea</taxon>
        <taxon>Thermoproteota</taxon>
        <taxon>Thermoprotei</taxon>
        <taxon>Sulfolobales</taxon>
        <taxon>Sulfolobaceae</taxon>
        <taxon>Saccharolobus</taxon>
    </lineage>
</organism>
<dbReference type="EMBL" id="CP001800">
    <property type="protein sequence ID" value="ACX90981.1"/>
    <property type="molecule type" value="Genomic_DNA"/>
</dbReference>
<sequence length="37" mass="4163">MDLVNTLPLVNPDDTYVILSETLKDKTFSLTYGKAFV</sequence>
<evidence type="ECO:0000313" key="1">
    <source>
        <dbReference type="EMBL" id="ACX90981.1"/>
    </source>
</evidence>
<name>D0KQB6_SACS9</name>